<dbReference type="Proteomes" id="UP000033010">
    <property type="component" value="Segment"/>
</dbReference>
<organism evidence="1 2">
    <name type="scientific">Synechococcus phage ACG-2014g</name>
    <dbReference type="NCBI Taxonomy" id="1493512"/>
    <lineage>
        <taxon>Viruses</taxon>
        <taxon>Duplodnaviria</taxon>
        <taxon>Heunggongvirae</taxon>
        <taxon>Uroviricota</taxon>
        <taxon>Caudoviricetes</taxon>
        <taxon>Pantevenvirales</taxon>
        <taxon>Kyanoviridae</taxon>
        <taxon>Macariavirus</taxon>
        <taxon>Macariavirus tuscon14g</taxon>
    </lineage>
</organism>
<protein>
    <submittedName>
        <fullName evidence="1">Sericin 1-like protein</fullName>
    </submittedName>
</protein>
<dbReference type="GeneID" id="24171661"/>
<dbReference type="KEGG" id="vg:24171661"/>
<keyword evidence="2" id="KW-1185">Reference proteome</keyword>
<proteinExistence type="predicted"/>
<dbReference type="RefSeq" id="YP_009133591.1">
    <property type="nucleotide sequence ID" value="NC_026924.1"/>
</dbReference>
<dbReference type="OrthoDB" id="24466at10239"/>
<sequence>MSKVRASSIKGLGVADGGPFIDLNKFSHGQPLDMGNSNITTGVLTITRVNITTATTTTVNATTMVVSEGAANLNGDELLVPTGTTAERPSSPTLGSLRVNSELGQVEMYTNQGGLGNGWEKLG</sequence>
<evidence type="ECO:0000313" key="1">
    <source>
        <dbReference type="EMBL" id="AIX24375.1"/>
    </source>
</evidence>
<name>A0A0E3FD96_9CAUD</name>
<gene>
    <name evidence="1" type="ORF">Syn7803US105_31</name>
</gene>
<evidence type="ECO:0000313" key="2">
    <source>
        <dbReference type="Proteomes" id="UP000033010"/>
    </source>
</evidence>
<reference evidence="1 2" key="1">
    <citation type="submission" date="2013-12" db="EMBL/GenBank/DDBJ databases">
        <title>Ecological redundancy of diverse viral populations within a natural community.</title>
        <authorList>
            <person name="Gregory A.C."/>
            <person name="LaButti K."/>
            <person name="Copeland A."/>
            <person name="Woyke T."/>
            <person name="Sullivan M.B."/>
        </authorList>
    </citation>
    <scope>NUCLEOTIDE SEQUENCE [LARGE SCALE GENOMIC DNA]</scope>
    <source>
        <strain evidence="1">Syn7803US105</strain>
    </source>
</reference>
<dbReference type="EMBL" id="KJ019071">
    <property type="protein sequence ID" value="AIX24375.1"/>
    <property type="molecule type" value="Genomic_DNA"/>
</dbReference>
<accession>A0A0E3FD96</accession>